<dbReference type="Pfam" id="PF13602">
    <property type="entry name" value="ADH_zinc_N_2"/>
    <property type="match status" value="1"/>
</dbReference>
<dbReference type="PANTHER" id="PTHR11695:SF294">
    <property type="entry name" value="RETICULON-4-INTERACTING PROTEIN 1, MITOCHONDRIAL"/>
    <property type="match status" value="1"/>
</dbReference>
<reference evidence="2 3" key="1">
    <citation type="submission" date="2020-10" db="EMBL/GenBank/DDBJ databases">
        <title>Sequencing the genomes of 1000 actinobacteria strains.</title>
        <authorList>
            <person name="Klenk H.-P."/>
        </authorList>
    </citation>
    <scope>NUCLEOTIDE SEQUENCE [LARGE SCALE GENOMIC DNA]</scope>
    <source>
        <strain evidence="2 3">DSM 43748</strain>
    </source>
</reference>
<dbReference type="SUPFAM" id="SSF51735">
    <property type="entry name" value="NAD(P)-binding Rossmann-fold domains"/>
    <property type="match status" value="1"/>
</dbReference>
<dbReference type="PANTHER" id="PTHR11695">
    <property type="entry name" value="ALCOHOL DEHYDROGENASE RELATED"/>
    <property type="match status" value="1"/>
</dbReference>
<comment type="caution">
    <text evidence="2">The sequence shown here is derived from an EMBL/GenBank/DDBJ whole genome shotgun (WGS) entry which is preliminary data.</text>
</comment>
<name>A0ABR9KFD2_9ACTN</name>
<keyword evidence="3" id="KW-1185">Reference proteome</keyword>
<organism evidence="2 3">
    <name type="scientific">Nonomuraea africana</name>
    <dbReference type="NCBI Taxonomy" id="46171"/>
    <lineage>
        <taxon>Bacteria</taxon>
        <taxon>Bacillati</taxon>
        <taxon>Actinomycetota</taxon>
        <taxon>Actinomycetes</taxon>
        <taxon>Streptosporangiales</taxon>
        <taxon>Streptosporangiaceae</taxon>
        <taxon>Nonomuraea</taxon>
    </lineage>
</organism>
<sequence length="323" mass="34030">MKAMVRDTYCSPDELKLADVDEPVAGADDVLVRVRAAGVDHGVWHLVTGLPYAVRLGGFGLRRPKVRVVGLDLAGTVEAVGANVTRFRPGDEVFGSCDGSFAAYASTRQDRLEPKPANVTFEQAAAVPGSACAALHALRAGGQPGEGRKVLVIGASGSVGTFAVQLAKASGAHVTGVCGTRNADLVRSIGADDVVDYTREDVTDGTRRYDLVLDIAGNRSLSRLRRALTPRGALVIVGGEGGGKWLQGADRQLRAQLMSPFVRQNLRGLLSKPGEGDLRHLGELIEAGVVTPIVGGTFPLDDAPEAFRHLRERRAAGRVVVTV</sequence>
<dbReference type="Gene3D" id="3.40.50.720">
    <property type="entry name" value="NAD(P)-binding Rossmann-like Domain"/>
    <property type="match status" value="1"/>
</dbReference>
<accession>A0ABR9KFD2</accession>
<dbReference type="InterPro" id="IPR011032">
    <property type="entry name" value="GroES-like_sf"/>
</dbReference>
<dbReference type="InterPro" id="IPR013154">
    <property type="entry name" value="ADH-like_N"/>
</dbReference>
<dbReference type="InterPro" id="IPR050700">
    <property type="entry name" value="YIM1/Zinc_Alcohol_DH_Fams"/>
</dbReference>
<dbReference type="Proteomes" id="UP000661607">
    <property type="component" value="Unassembled WGS sequence"/>
</dbReference>
<evidence type="ECO:0000313" key="2">
    <source>
        <dbReference type="EMBL" id="MBE1560247.1"/>
    </source>
</evidence>
<dbReference type="RefSeq" id="WP_192775357.1">
    <property type="nucleotide sequence ID" value="NZ_BAAASY010000029.1"/>
</dbReference>
<evidence type="ECO:0000259" key="1">
    <source>
        <dbReference type="SMART" id="SM00829"/>
    </source>
</evidence>
<dbReference type="SUPFAM" id="SSF50129">
    <property type="entry name" value="GroES-like"/>
    <property type="match status" value="1"/>
</dbReference>
<dbReference type="CDD" id="cd08267">
    <property type="entry name" value="MDR1"/>
    <property type="match status" value="1"/>
</dbReference>
<evidence type="ECO:0000313" key="3">
    <source>
        <dbReference type="Proteomes" id="UP000661607"/>
    </source>
</evidence>
<gene>
    <name evidence="2" type="ORF">H4W81_003026</name>
</gene>
<protein>
    <submittedName>
        <fullName evidence="2">NADPH:quinone reductase-like Zn-dependent oxidoreductase</fullName>
    </submittedName>
</protein>
<dbReference type="InterPro" id="IPR036291">
    <property type="entry name" value="NAD(P)-bd_dom_sf"/>
</dbReference>
<dbReference type="Gene3D" id="3.90.180.10">
    <property type="entry name" value="Medium-chain alcohol dehydrogenases, catalytic domain"/>
    <property type="match status" value="1"/>
</dbReference>
<dbReference type="EMBL" id="JADBEF010000001">
    <property type="protein sequence ID" value="MBE1560247.1"/>
    <property type="molecule type" value="Genomic_DNA"/>
</dbReference>
<feature type="domain" description="Enoyl reductase (ER)" evidence="1">
    <location>
        <begin position="10"/>
        <end position="321"/>
    </location>
</feature>
<proteinExistence type="predicted"/>
<dbReference type="InterPro" id="IPR020843">
    <property type="entry name" value="ER"/>
</dbReference>
<dbReference type="Pfam" id="PF08240">
    <property type="entry name" value="ADH_N"/>
    <property type="match status" value="1"/>
</dbReference>
<dbReference type="SMART" id="SM00829">
    <property type="entry name" value="PKS_ER"/>
    <property type="match status" value="1"/>
</dbReference>